<dbReference type="AlphaFoldDB" id="A0A2H3JTM0"/>
<feature type="signal peptide" evidence="4">
    <location>
        <begin position="1"/>
        <end position="19"/>
    </location>
</feature>
<keyword evidence="4" id="KW-0732">Signal</keyword>
<sequence>MKFTTAIASALCLLPVAFANTYKITYDQFYDNKDASLNSTACSNGPNGLITKGYTTLGSLPDFPYIGGSFAVPHWDSPGCGTCWQLNYNGTTIDVLAVDTAGVGFNLALEAFEVLGGETGVEAGFVYATATQVDSSVCGL</sequence>
<dbReference type="Gene3D" id="2.40.40.10">
    <property type="entry name" value="RlpA-like domain"/>
    <property type="match status" value="1"/>
</dbReference>
<evidence type="ECO:0000256" key="3">
    <source>
        <dbReference type="ARBA" id="ARBA00022525"/>
    </source>
</evidence>
<name>A0A2H3JTM0_WOLCO</name>
<proteinExistence type="inferred from homology"/>
<evidence type="ECO:0000313" key="5">
    <source>
        <dbReference type="EMBL" id="PCH42249.1"/>
    </source>
</evidence>
<evidence type="ECO:0000256" key="4">
    <source>
        <dbReference type="SAM" id="SignalP"/>
    </source>
</evidence>
<dbReference type="OMA" id="KYMNIVA"/>
<dbReference type="Pfam" id="PF07249">
    <property type="entry name" value="Cerato-platanin"/>
    <property type="match status" value="1"/>
</dbReference>
<comment type="similarity">
    <text evidence="2">Belongs to the cerato-platanin family.</text>
</comment>
<dbReference type="GO" id="GO:0005576">
    <property type="term" value="C:extracellular region"/>
    <property type="evidence" value="ECO:0007669"/>
    <property type="project" value="UniProtKB-SubCell"/>
</dbReference>
<evidence type="ECO:0000256" key="2">
    <source>
        <dbReference type="ARBA" id="ARBA00010421"/>
    </source>
</evidence>
<feature type="chain" id="PRO_5013964542" evidence="4">
    <location>
        <begin position="20"/>
        <end position="140"/>
    </location>
</feature>
<dbReference type="CDD" id="cd22778">
    <property type="entry name" value="DPBB_CEPL-like"/>
    <property type="match status" value="1"/>
</dbReference>
<gene>
    <name evidence="5" type="ORF">WOLCODRAFT_101791</name>
</gene>
<dbReference type="InterPro" id="IPR036908">
    <property type="entry name" value="RlpA-like_sf"/>
</dbReference>
<dbReference type="Proteomes" id="UP000218811">
    <property type="component" value="Unassembled WGS sequence"/>
</dbReference>
<keyword evidence="3" id="KW-0964">Secreted</keyword>
<evidence type="ECO:0000256" key="1">
    <source>
        <dbReference type="ARBA" id="ARBA00004613"/>
    </source>
</evidence>
<dbReference type="InterPro" id="IPR010829">
    <property type="entry name" value="Cerato-platanin"/>
</dbReference>
<evidence type="ECO:0000313" key="6">
    <source>
        <dbReference type="Proteomes" id="UP000218811"/>
    </source>
</evidence>
<protein>
    <submittedName>
        <fullName evidence="5">Immunomodulatory protein</fullName>
    </submittedName>
</protein>
<comment type="subcellular location">
    <subcellularLocation>
        <location evidence="1">Secreted</location>
    </subcellularLocation>
</comment>
<dbReference type="SMR" id="A0A2H3JTM0"/>
<keyword evidence="6" id="KW-1185">Reference proteome</keyword>
<accession>A0A2H3JTM0</accession>
<dbReference type="EMBL" id="KB468124">
    <property type="protein sequence ID" value="PCH42249.1"/>
    <property type="molecule type" value="Genomic_DNA"/>
</dbReference>
<dbReference type="SUPFAM" id="SSF50685">
    <property type="entry name" value="Barwin-like endoglucanases"/>
    <property type="match status" value="1"/>
</dbReference>
<dbReference type="OrthoDB" id="4898945at2759"/>
<organism evidence="5 6">
    <name type="scientific">Wolfiporia cocos (strain MD-104)</name>
    <name type="common">Brown rot fungus</name>
    <dbReference type="NCBI Taxonomy" id="742152"/>
    <lineage>
        <taxon>Eukaryota</taxon>
        <taxon>Fungi</taxon>
        <taxon>Dikarya</taxon>
        <taxon>Basidiomycota</taxon>
        <taxon>Agaricomycotina</taxon>
        <taxon>Agaricomycetes</taxon>
        <taxon>Polyporales</taxon>
        <taxon>Phaeolaceae</taxon>
        <taxon>Wolfiporia</taxon>
    </lineage>
</organism>
<reference evidence="5 6" key="1">
    <citation type="journal article" date="2012" name="Science">
        <title>The Paleozoic origin of enzymatic lignin decomposition reconstructed from 31 fungal genomes.</title>
        <authorList>
            <person name="Floudas D."/>
            <person name="Binder M."/>
            <person name="Riley R."/>
            <person name="Barry K."/>
            <person name="Blanchette R.A."/>
            <person name="Henrissat B."/>
            <person name="Martinez A.T."/>
            <person name="Otillar R."/>
            <person name="Spatafora J.W."/>
            <person name="Yadav J.S."/>
            <person name="Aerts A."/>
            <person name="Benoit I."/>
            <person name="Boyd A."/>
            <person name="Carlson A."/>
            <person name="Copeland A."/>
            <person name="Coutinho P.M."/>
            <person name="de Vries R.P."/>
            <person name="Ferreira P."/>
            <person name="Findley K."/>
            <person name="Foster B."/>
            <person name="Gaskell J."/>
            <person name="Glotzer D."/>
            <person name="Gorecki P."/>
            <person name="Heitman J."/>
            <person name="Hesse C."/>
            <person name="Hori C."/>
            <person name="Igarashi K."/>
            <person name="Jurgens J.A."/>
            <person name="Kallen N."/>
            <person name="Kersten P."/>
            <person name="Kohler A."/>
            <person name="Kuees U."/>
            <person name="Kumar T.K.A."/>
            <person name="Kuo A."/>
            <person name="LaButti K."/>
            <person name="Larrondo L.F."/>
            <person name="Lindquist E."/>
            <person name="Ling A."/>
            <person name="Lombard V."/>
            <person name="Lucas S."/>
            <person name="Lundell T."/>
            <person name="Martin R."/>
            <person name="McLaughlin D.J."/>
            <person name="Morgenstern I."/>
            <person name="Morin E."/>
            <person name="Murat C."/>
            <person name="Nagy L.G."/>
            <person name="Nolan M."/>
            <person name="Ohm R.A."/>
            <person name="Patyshakuliyeva A."/>
            <person name="Rokas A."/>
            <person name="Ruiz-Duenas F.J."/>
            <person name="Sabat G."/>
            <person name="Salamov A."/>
            <person name="Samejima M."/>
            <person name="Schmutz J."/>
            <person name="Slot J.C."/>
            <person name="St John F."/>
            <person name="Stenlid J."/>
            <person name="Sun H."/>
            <person name="Sun S."/>
            <person name="Syed K."/>
            <person name="Tsang A."/>
            <person name="Wiebenga A."/>
            <person name="Young D."/>
            <person name="Pisabarro A."/>
            <person name="Eastwood D.C."/>
            <person name="Martin F."/>
            <person name="Cullen D."/>
            <person name="Grigoriev I.V."/>
            <person name="Hibbett D.S."/>
        </authorList>
    </citation>
    <scope>NUCLEOTIDE SEQUENCE [LARGE SCALE GENOMIC DNA]</scope>
    <source>
        <strain evidence="5 6">MD-104</strain>
    </source>
</reference>